<protein>
    <submittedName>
        <fullName evidence="5">NAD(P)-binding protein</fullName>
    </submittedName>
</protein>
<dbReference type="InterPro" id="IPR051164">
    <property type="entry name" value="NmrA-like_oxidored"/>
</dbReference>
<dbReference type="SUPFAM" id="SSF51735">
    <property type="entry name" value="NAD(P)-binding Rossmann-fold domains"/>
    <property type="match status" value="1"/>
</dbReference>
<dbReference type="EMBL" id="ML994672">
    <property type="protein sequence ID" value="KAF2178891.1"/>
    <property type="molecule type" value="Genomic_DNA"/>
</dbReference>
<dbReference type="CDD" id="cd05251">
    <property type="entry name" value="NmrA_like_SDR_a"/>
    <property type="match status" value="1"/>
</dbReference>
<dbReference type="InterPro" id="IPR008030">
    <property type="entry name" value="NmrA-like"/>
</dbReference>
<reference evidence="5" key="1">
    <citation type="journal article" date="2020" name="Stud. Mycol.">
        <title>101 Dothideomycetes genomes: a test case for predicting lifestyles and emergence of pathogens.</title>
        <authorList>
            <person name="Haridas S."/>
            <person name="Albert R."/>
            <person name="Binder M."/>
            <person name="Bloem J."/>
            <person name="Labutti K."/>
            <person name="Salamov A."/>
            <person name="Andreopoulos B."/>
            <person name="Baker S."/>
            <person name="Barry K."/>
            <person name="Bills G."/>
            <person name="Bluhm B."/>
            <person name="Cannon C."/>
            <person name="Castanera R."/>
            <person name="Culley D."/>
            <person name="Daum C."/>
            <person name="Ezra D."/>
            <person name="Gonzalez J."/>
            <person name="Henrissat B."/>
            <person name="Kuo A."/>
            <person name="Liang C."/>
            <person name="Lipzen A."/>
            <person name="Lutzoni F."/>
            <person name="Magnuson J."/>
            <person name="Mondo S."/>
            <person name="Nolan M."/>
            <person name="Ohm R."/>
            <person name="Pangilinan J."/>
            <person name="Park H.-J."/>
            <person name="Ramirez L."/>
            <person name="Alfaro M."/>
            <person name="Sun H."/>
            <person name="Tritt A."/>
            <person name="Yoshinaga Y."/>
            <person name="Zwiers L.-H."/>
            <person name="Turgeon B."/>
            <person name="Goodwin S."/>
            <person name="Spatafora J."/>
            <person name="Crous P."/>
            <person name="Grigoriev I."/>
        </authorList>
    </citation>
    <scope>NUCLEOTIDE SEQUENCE</scope>
    <source>
        <strain evidence="5">CBS 207.26</strain>
    </source>
</reference>
<evidence type="ECO:0000259" key="4">
    <source>
        <dbReference type="Pfam" id="PF05368"/>
    </source>
</evidence>
<dbReference type="InterPro" id="IPR036291">
    <property type="entry name" value="NAD(P)-bd_dom_sf"/>
</dbReference>
<name>A0A6A6DHD4_9PEZI</name>
<dbReference type="OrthoDB" id="419598at2759"/>
<dbReference type="Pfam" id="PF05368">
    <property type="entry name" value="NmrA"/>
    <property type="match status" value="1"/>
</dbReference>
<dbReference type="PANTHER" id="PTHR42748">
    <property type="entry name" value="NITROGEN METABOLITE REPRESSION PROTEIN NMRA FAMILY MEMBER"/>
    <property type="match status" value="1"/>
</dbReference>
<comment type="similarity">
    <text evidence="1">Belongs to the NmrA-type oxidoreductase family.</text>
</comment>
<sequence length="298" mass="31965">MRSKVALVIRATGSQGTAVTRHLLGSGWTVHAFVNDPENPRALALKDIGAELYKGSLSDSSSVQAAIQGCTAVFLNQMPSFTDDAETREAQSVLNLAKAAGVKHVVHSTTLPLNDPSIATKIAGSPVAPAVLDKGKVERLVQDSGITWTIIRPGYFMTNLIAPLAAYMFPELSHGKLVNGYGPGCVLPLIDPDNIGAFAVMAFNDPSRFSGNIISVAGEKLSIEDITKELSRASGKEVKAVYRTDEEMEKDKSNVLAEGQKLSIGLDKLVDLEEVKTYGILLTSFRDFLQQHKEAVLA</sequence>
<dbReference type="AlphaFoldDB" id="A0A6A6DHD4"/>
<evidence type="ECO:0000256" key="1">
    <source>
        <dbReference type="ARBA" id="ARBA00006328"/>
    </source>
</evidence>
<keyword evidence="2" id="KW-0521">NADP</keyword>
<dbReference type="GO" id="GO:0005634">
    <property type="term" value="C:nucleus"/>
    <property type="evidence" value="ECO:0007669"/>
    <property type="project" value="TreeGrafter"/>
</dbReference>
<dbReference type="Proteomes" id="UP000800200">
    <property type="component" value="Unassembled WGS sequence"/>
</dbReference>
<keyword evidence="3" id="KW-0560">Oxidoreductase</keyword>
<keyword evidence="6" id="KW-1185">Reference proteome</keyword>
<dbReference type="Gene3D" id="3.40.50.720">
    <property type="entry name" value="NAD(P)-binding Rossmann-like Domain"/>
    <property type="match status" value="1"/>
</dbReference>
<dbReference type="PANTHER" id="PTHR42748:SF30">
    <property type="entry name" value="NMRA-LIKE DOMAIN-CONTAINING PROTEIN"/>
    <property type="match status" value="1"/>
</dbReference>
<proteinExistence type="inferred from homology"/>
<gene>
    <name evidence="5" type="ORF">K469DRAFT_717870</name>
</gene>
<accession>A0A6A6DHD4</accession>
<evidence type="ECO:0000256" key="2">
    <source>
        <dbReference type="ARBA" id="ARBA00022857"/>
    </source>
</evidence>
<organism evidence="5 6">
    <name type="scientific">Zopfia rhizophila CBS 207.26</name>
    <dbReference type="NCBI Taxonomy" id="1314779"/>
    <lineage>
        <taxon>Eukaryota</taxon>
        <taxon>Fungi</taxon>
        <taxon>Dikarya</taxon>
        <taxon>Ascomycota</taxon>
        <taxon>Pezizomycotina</taxon>
        <taxon>Dothideomycetes</taxon>
        <taxon>Dothideomycetes incertae sedis</taxon>
        <taxon>Zopfiaceae</taxon>
        <taxon>Zopfia</taxon>
    </lineage>
</organism>
<evidence type="ECO:0000256" key="3">
    <source>
        <dbReference type="ARBA" id="ARBA00023002"/>
    </source>
</evidence>
<dbReference type="Gene3D" id="3.90.25.10">
    <property type="entry name" value="UDP-galactose 4-epimerase, domain 1"/>
    <property type="match status" value="1"/>
</dbReference>
<evidence type="ECO:0000313" key="6">
    <source>
        <dbReference type="Proteomes" id="UP000800200"/>
    </source>
</evidence>
<evidence type="ECO:0000313" key="5">
    <source>
        <dbReference type="EMBL" id="KAF2178891.1"/>
    </source>
</evidence>
<feature type="domain" description="NmrA-like" evidence="4">
    <location>
        <begin position="4"/>
        <end position="248"/>
    </location>
</feature>
<dbReference type="GO" id="GO:0016491">
    <property type="term" value="F:oxidoreductase activity"/>
    <property type="evidence" value="ECO:0007669"/>
    <property type="project" value="UniProtKB-KW"/>
</dbReference>